<dbReference type="InterPro" id="IPR006076">
    <property type="entry name" value="FAD-dep_OxRdtase"/>
</dbReference>
<reference evidence="4 5" key="1">
    <citation type="submission" date="2018-10" db="EMBL/GenBank/DDBJ databases">
        <authorList>
            <person name="Criscuolo A."/>
        </authorList>
    </citation>
    <scope>NUCLEOTIDE SEQUENCE [LARGE SCALE GENOMIC DNA]</scope>
    <source>
        <strain evidence="4">DnA1</strain>
    </source>
</reference>
<dbReference type="EMBL" id="UWPJ01000034">
    <property type="protein sequence ID" value="VCU71991.1"/>
    <property type="molecule type" value="Genomic_DNA"/>
</dbReference>
<dbReference type="GO" id="GO:0005737">
    <property type="term" value="C:cytoplasm"/>
    <property type="evidence" value="ECO:0007669"/>
    <property type="project" value="TreeGrafter"/>
</dbReference>
<proteinExistence type="inferred from homology"/>
<dbReference type="GO" id="GO:0055130">
    <property type="term" value="P:D-alanine catabolic process"/>
    <property type="evidence" value="ECO:0007669"/>
    <property type="project" value="TreeGrafter"/>
</dbReference>
<dbReference type="Gene3D" id="3.50.50.60">
    <property type="entry name" value="FAD/NAD(P)-binding domain"/>
    <property type="match status" value="2"/>
</dbReference>
<sequence length="425" mass="46135">MHVIVIGAGIVGVCTAYWLNRHGMQVTVLDRRSGIAQEASFGSAGLAAADHAAPWACPGMPRHLASYMFKAEQPAMLRPAMDPRHWGWLRAWLRQCQAERYAGNLGAMQRLARYSRTCFAELQERHGFEYERRNGTVQLLRSQRDVERSKPARQLMQEHGIPHQLLTPEQAIALDPHLRDASRVGTPLAGAIYYPGDDSGNCPLYARLLAAECERNGVVFRFNAMARPTQDIRGAVAGVQLHDGQALAAQAVVMANGSDATAMLVKLGVRAPLLSITGHAATVPLRDDAIGPRRAFIDQAYGVSFTPLGHRLRIASTTDLGGRRPGTHDKARRTLARAARDWLPGVLDFSRATWWSGACATTPDGPPILGRTRLPGLYLNIGHGAHGWGMAPGAGRIVADAVAGREPGEPLDGLDIARYARKNRG</sequence>
<dbReference type="GO" id="GO:0005886">
    <property type="term" value="C:plasma membrane"/>
    <property type="evidence" value="ECO:0007669"/>
    <property type="project" value="TreeGrafter"/>
</dbReference>
<dbReference type="EC" id="1.4.99.6" evidence="4"/>
<gene>
    <name evidence="4" type="primary">dadA_4</name>
    <name evidence="4" type="ORF">PIGHUM_04085</name>
</gene>
<dbReference type="SUPFAM" id="SSF54373">
    <property type="entry name" value="FAD-linked reductases, C-terminal domain"/>
    <property type="match status" value="1"/>
</dbReference>
<name>A0A3P4B7T3_9BURK</name>
<evidence type="ECO:0000256" key="1">
    <source>
        <dbReference type="ARBA" id="ARBA00009410"/>
    </source>
</evidence>
<dbReference type="PANTHER" id="PTHR13847">
    <property type="entry name" value="SARCOSINE DEHYDROGENASE-RELATED"/>
    <property type="match status" value="1"/>
</dbReference>
<evidence type="ECO:0000256" key="2">
    <source>
        <dbReference type="ARBA" id="ARBA00023002"/>
    </source>
</evidence>
<keyword evidence="5" id="KW-1185">Reference proteome</keyword>
<dbReference type="RefSeq" id="WP_124081584.1">
    <property type="nucleotide sequence ID" value="NZ_UWPJ01000034.1"/>
</dbReference>
<dbReference type="PANTHER" id="PTHR13847:SF280">
    <property type="entry name" value="D-AMINO ACID DEHYDROGENASE"/>
    <property type="match status" value="1"/>
</dbReference>
<evidence type="ECO:0000313" key="5">
    <source>
        <dbReference type="Proteomes" id="UP000277294"/>
    </source>
</evidence>
<dbReference type="InterPro" id="IPR036188">
    <property type="entry name" value="FAD/NAD-bd_sf"/>
</dbReference>
<organism evidence="4 5">
    <name type="scientific">Pigmentiphaga humi</name>
    <dbReference type="NCBI Taxonomy" id="2478468"/>
    <lineage>
        <taxon>Bacteria</taxon>
        <taxon>Pseudomonadati</taxon>
        <taxon>Pseudomonadota</taxon>
        <taxon>Betaproteobacteria</taxon>
        <taxon>Burkholderiales</taxon>
        <taxon>Alcaligenaceae</taxon>
        <taxon>Pigmentiphaga</taxon>
    </lineage>
</organism>
<dbReference type="AlphaFoldDB" id="A0A3P4B7T3"/>
<dbReference type="Pfam" id="PF01266">
    <property type="entry name" value="DAO"/>
    <property type="match status" value="1"/>
</dbReference>
<evidence type="ECO:0000259" key="3">
    <source>
        <dbReference type="Pfam" id="PF01266"/>
    </source>
</evidence>
<protein>
    <submittedName>
        <fullName evidence="4">D-amino acid dehydrogenase small subunit</fullName>
        <ecNumber evidence="4">1.4.99.6</ecNumber>
    </submittedName>
</protein>
<dbReference type="OrthoDB" id="18526at2"/>
<dbReference type="Gene3D" id="3.30.9.10">
    <property type="entry name" value="D-Amino Acid Oxidase, subunit A, domain 2"/>
    <property type="match status" value="1"/>
</dbReference>
<dbReference type="GO" id="GO:0008718">
    <property type="term" value="F:D-amino-acid dehydrogenase activity"/>
    <property type="evidence" value="ECO:0007669"/>
    <property type="project" value="TreeGrafter"/>
</dbReference>
<feature type="domain" description="FAD dependent oxidoreductase" evidence="3">
    <location>
        <begin position="2"/>
        <end position="400"/>
    </location>
</feature>
<dbReference type="SUPFAM" id="SSF51905">
    <property type="entry name" value="FAD/NAD(P)-binding domain"/>
    <property type="match status" value="1"/>
</dbReference>
<accession>A0A3P4B7T3</accession>
<dbReference type="Proteomes" id="UP000277294">
    <property type="component" value="Unassembled WGS sequence"/>
</dbReference>
<keyword evidence="2 4" id="KW-0560">Oxidoreductase</keyword>
<evidence type="ECO:0000313" key="4">
    <source>
        <dbReference type="EMBL" id="VCU71991.1"/>
    </source>
</evidence>
<comment type="similarity">
    <text evidence="1">Belongs to the DadA oxidoreductase family.</text>
</comment>